<dbReference type="RefSeq" id="WP_002848615.1">
    <property type="nucleotide sequence ID" value="NZ_ADKM02000062.1"/>
</dbReference>
<gene>
    <name evidence="3" type="ORF">CUS_8053</name>
</gene>
<dbReference type="eggNOG" id="COG3884">
    <property type="taxonomic scope" value="Bacteria"/>
</dbReference>
<feature type="domain" description="Acyl-ACP thioesterase N-terminal hotdog" evidence="1">
    <location>
        <begin position="24"/>
        <end position="127"/>
    </location>
</feature>
<dbReference type="Gene3D" id="3.10.129.10">
    <property type="entry name" value="Hotdog Thioesterase"/>
    <property type="match status" value="1"/>
</dbReference>
<dbReference type="InterPro" id="IPR049427">
    <property type="entry name" value="Acyl-ACP_TE_C"/>
</dbReference>
<dbReference type="OrthoDB" id="9801517at2"/>
<dbReference type="InterPro" id="IPR029069">
    <property type="entry name" value="HotDog_dom_sf"/>
</dbReference>
<dbReference type="Proteomes" id="UP000004259">
    <property type="component" value="Unassembled WGS sequence"/>
</dbReference>
<reference evidence="3 4" key="1">
    <citation type="submission" date="2011-02" db="EMBL/GenBank/DDBJ databases">
        <authorList>
            <person name="Nelson K.E."/>
            <person name="Sutton G."/>
            <person name="Torralba M."/>
            <person name="Durkin S."/>
            <person name="Harkins D."/>
            <person name="Montgomery R."/>
            <person name="Ziemer C."/>
            <person name="Klaassens E."/>
            <person name="Ocuiv P."/>
            <person name="Morrison M."/>
        </authorList>
    </citation>
    <scope>NUCLEOTIDE SEQUENCE [LARGE SCALE GENOMIC DNA]</scope>
    <source>
        <strain evidence="3 4">8</strain>
    </source>
</reference>
<keyword evidence="4" id="KW-1185">Reference proteome</keyword>
<evidence type="ECO:0000259" key="1">
    <source>
        <dbReference type="Pfam" id="PF01643"/>
    </source>
</evidence>
<feature type="domain" description="Acyl-ACP thioesterase-like C-terminal" evidence="2">
    <location>
        <begin position="155"/>
        <end position="233"/>
    </location>
</feature>
<dbReference type="SUPFAM" id="SSF54637">
    <property type="entry name" value="Thioesterase/thiol ester dehydrase-isomerase"/>
    <property type="match status" value="2"/>
</dbReference>
<evidence type="ECO:0000313" key="3">
    <source>
        <dbReference type="EMBL" id="EGC03723.1"/>
    </source>
</evidence>
<evidence type="ECO:0000259" key="2">
    <source>
        <dbReference type="Pfam" id="PF20791"/>
    </source>
</evidence>
<dbReference type="AlphaFoldDB" id="E9SAU0"/>
<dbReference type="EMBL" id="ADKM02000062">
    <property type="protein sequence ID" value="EGC03723.1"/>
    <property type="molecule type" value="Genomic_DNA"/>
</dbReference>
<dbReference type="Pfam" id="PF01643">
    <property type="entry name" value="Acyl-ACP_TE"/>
    <property type="match status" value="1"/>
</dbReference>
<proteinExistence type="predicted"/>
<dbReference type="Pfam" id="PF20791">
    <property type="entry name" value="Acyl-ACP_TE_C"/>
    <property type="match status" value="1"/>
</dbReference>
<sequence>MYETDRKIYCSQMREGGVVGNSGLIDLLQDTSDLHLMNHPVLAPFFRETGSVMFLTNRQVDIVRRPAYGENVHTKTWTYELNRMYGFRNTVILGEKGDICVKSIAGGAFMDLKNGRPMRVSADLIAQVRTYEKLDMEYLPRKIELPDKSPAITCQVLVRRCDIDMYDHVNNARYLDITDELVDDCRAAKRLRVEYKHPVRRGDIVIADRYDSDGSCVVCLRDETGKVYCSVEYSF</sequence>
<accession>E9SAU0</accession>
<name>E9SAU0_RUMAL</name>
<evidence type="ECO:0000313" key="4">
    <source>
        <dbReference type="Proteomes" id="UP000004259"/>
    </source>
</evidence>
<dbReference type="InterPro" id="IPR002864">
    <property type="entry name" value="Acyl-ACP_thioesterase_NHD"/>
</dbReference>
<dbReference type="GO" id="GO:0006633">
    <property type="term" value="P:fatty acid biosynthetic process"/>
    <property type="evidence" value="ECO:0007669"/>
    <property type="project" value="InterPro"/>
</dbReference>
<organism evidence="3 4">
    <name type="scientific">Ruminococcus albus 8</name>
    <dbReference type="NCBI Taxonomy" id="246199"/>
    <lineage>
        <taxon>Bacteria</taxon>
        <taxon>Bacillati</taxon>
        <taxon>Bacillota</taxon>
        <taxon>Clostridia</taxon>
        <taxon>Eubacteriales</taxon>
        <taxon>Oscillospiraceae</taxon>
        <taxon>Ruminococcus</taxon>
    </lineage>
</organism>
<protein>
    <submittedName>
        <fullName evidence="3">Acyl-ACP thioesterase</fullName>
    </submittedName>
</protein>
<dbReference type="GO" id="GO:0016790">
    <property type="term" value="F:thiolester hydrolase activity"/>
    <property type="evidence" value="ECO:0007669"/>
    <property type="project" value="InterPro"/>
</dbReference>
<comment type="caution">
    <text evidence="3">The sequence shown here is derived from an EMBL/GenBank/DDBJ whole genome shotgun (WGS) entry which is preliminary data.</text>
</comment>
<dbReference type="STRING" id="246199.CUS_8053"/>